<protein>
    <submittedName>
        <fullName evidence="2">Uncharacterized protein</fullName>
    </submittedName>
</protein>
<evidence type="ECO:0000313" key="3">
    <source>
        <dbReference type="Proteomes" id="UP000248749"/>
    </source>
</evidence>
<reference evidence="2 3" key="1">
    <citation type="submission" date="2018-01" db="EMBL/GenBank/DDBJ databases">
        <title>Draft genome sequence of Salinispora sp. 13K206.</title>
        <authorList>
            <person name="Sahin N."/>
            <person name="Saygin H."/>
            <person name="Ay H."/>
        </authorList>
    </citation>
    <scope>NUCLEOTIDE SEQUENCE [LARGE SCALE GENOMIC DNA]</scope>
    <source>
        <strain evidence="2 3">13K206</strain>
    </source>
</reference>
<dbReference type="Proteomes" id="UP000248749">
    <property type="component" value="Unassembled WGS sequence"/>
</dbReference>
<evidence type="ECO:0000256" key="1">
    <source>
        <dbReference type="SAM" id="MobiDB-lite"/>
    </source>
</evidence>
<name>A0A2W2DZP0_9ACTN</name>
<evidence type="ECO:0000313" key="2">
    <source>
        <dbReference type="EMBL" id="PZG02717.1"/>
    </source>
</evidence>
<accession>A0A2W2DZP0</accession>
<dbReference type="EMBL" id="POUB01000005">
    <property type="protein sequence ID" value="PZG02717.1"/>
    <property type="molecule type" value="Genomic_DNA"/>
</dbReference>
<organism evidence="2 3">
    <name type="scientific">Micromonospora deserti</name>
    <dbReference type="NCBI Taxonomy" id="2070366"/>
    <lineage>
        <taxon>Bacteria</taxon>
        <taxon>Bacillati</taxon>
        <taxon>Actinomycetota</taxon>
        <taxon>Actinomycetes</taxon>
        <taxon>Micromonosporales</taxon>
        <taxon>Micromonosporaceae</taxon>
        <taxon>Micromonospora</taxon>
    </lineage>
</organism>
<gene>
    <name evidence="2" type="ORF">C1I99_01625</name>
</gene>
<proteinExistence type="predicted"/>
<dbReference type="AlphaFoldDB" id="A0A2W2DZP0"/>
<feature type="region of interest" description="Disordered" evidence="1">
    <location>
        <begin position="1"/>
        <end position="93"/>
    </location>
</feature>
<sequence>MEPDRHVPQGRRGPRCDLQRPGGGPRQRQQQRDRYRERRRLRPGLTKPAGSQVRPASRCHQPAIAVGGRAGTRMPGWRVGTGPVQPPGATLAGAARAEIGARTACS</sequence>
<comment type="caution">
    <text evidence="2">The sequence shown here is derived from an EMBL/GenBank/DDBJ whole genome shotgun (WGS) entry which is preliminary data.</text>
</comment>
<keyword evidence="3" id="KW-1185">Reference proteome</keyword>